<dbReference type="InterPro" id="IPR027417">
    <property type="entry name" value="P-loop_NTPase"/>
</dbReference>
<dbReference type="InterPro" id="IPR014155">
    <property type="entry name" value="VirB11"/>
</dbReference>
<proteinExistence type="inferred from homology"/>
<evidence type="ECO:0000313" key="4">
    <source>
        <dbReference type="EMBL" id="MBM0108873.1"/>
    </source>
</evidence>
<comment type="similarity">
    <text evidence="1 2">Belongs to the GSP E family.</text>
</comment>
<evidence type="ECO:0000256" key="2">
    <source>
        <dbReference type="RuleBase" id="RU366071"/>
    </source>
</evidence>
<evidence type="ECO:0000256" key="1">
    <source>
        <dbReference type="ARBA" id="ARBA00006611"/>
    </source>
</evidence>
<keyword evidence="5" id="KW-1185">Reference proteome</keyword>
<dbReference type="Gene3D" id="3.30.450.90">
    <property type="match status" value="1"/>
</dbReference>
<dbReference type="RefSeq" id="WP_203171046.1">
    <property type="nucleotide sequence ID" value="NZ_JAEVLS010000011.1"/>
</dbReference>
<evidence type="ECO:0000313" key="5">
    <source>
        <dbReference type="Proteomes" id="UP000661077"/>
    </source>
</evidence>
<dbReference type="NCBIfam" id="TIGR02788">
    <property type="entry name" value="VirB11"/>
    <property type="match status" value="1"/>
</dbReference>
<dbReference type="Proteomes" id="UP000661077">
    <property type="component" value="Unassembled WGS sequence"/>
</dbReference>
<accession>A0ABS1X6M0</accession>
<comment type="function">
    <text evidence="2">Part of the Type IV secretion system.</text>
</comment>
<dbReference type="InterPro" id="IPR050921">
    <property type="entry name" value="T4SS_GSP_E_ATPase"/>
</dbReference>
<dbReference type="EMBL" id="JAEVLS010000011">
    <property type="protein sequence ID" value="MBM0108873.1"/>
    <property type="molecule type" value="Genomic_DNA"/>
</dbReference>
<dbReference type="SUPFAM" id="SSF52540">
    <property type="entry name" value="P-loop containing nucleoside triphosphate hydrolases"/>
    <property type="match status" value="1"/>
</dbReference>
<feature type="domain" description="Bacterial type II secretion system protein E" evidence="3">
    <location>
        <begin position="59"/>
        <end position="327"/>
    </location>
</feature>
<dbReference type="PANTHER" id="PTHR30486:SF6">
    <property type="entry name" value="TYPE IV PILUS RETRACTATION ATPASE PILT"/>
    <property type="match status" value="1"/>
</dbReference>
<protein>
    <recommendedName>
        <fullName evidence="2">Type IV secretion system protein</fullName>
    </recommendedName>
</protein>
<dbReference type="InterPro" id="IPR001482">
    <property type="entry name" value="T2SS/T4SS_dom"/>
</dbReference>
<keyword evidence="2" id="KW-0547">Nucleotide-binding</keyword>
<dbReference type="CDD" id="cd01130">
    <property type="entry name" value="VirB11-like_ATPase"/>
    <property type="match status" value="1"/>
</dbReference>
<comment type="caution">
    <text evidence="4">The sequence shown here is derived from an EMBL/GenBank/DDBJ whole genome shotgun (WGS) entry which is preliminary data.</text>
</comment>
<sequence>MAIGLPCSWRGILILGASMSFAPQAIDSLVPRDAPSSTGETRTHEGMSIDRSALALTLAPLRPLLDDPAITEICINRPGELFLETSSGWRRESLSAADFPWCLRLAKLIAHYTRQRVDEESPLLSASLPTGERVQLVVPPATTAHTVAMAIRRPASCVWSVTELAERGLFRATRAASDAPAPVQRELTRLLERREYVEFMKLAVGSRQNILVSGPTGSGKTTFTKALIREIPAHERLITIEDAKELVLDEHPNHVRLYYSKDDKGVAHVTPKQLLESCLRMRPDRILLAELRAEEAFDYLRNVNSGHPGSITSVHASSAELAFEQLVLLIKQSPGGQELARADIKQLLYLLIDVVVQFGVSHHERFIQEIWYEPARRQRGAHAS</sequence>
<dbReference type="Pfam" id="PF00437">
    <property type="entry name" value="T2SSE"/>
    <property type="match status" value="1"/>
</dbReference>
<evidence type="ECO:0000259" key="3">
    <source>
        <dbReference type="Pfam" id="PF00437"/>
    </source>
</evidence>
<name>A0ABS1X6M0_9GAMM</name>
<keyword evidence="2" id="KW-0067">ATP-binding</keyword>
<organism evidence="4 5">
    <name type="scientific">Steroidobacter gossypii</name>
    <dbReference type="NCBI Taxonomy" id="2805490"/>
    <lineage>
        <taxon>Bacteria</taxon>
        <taxon>Pseudomonadati</taxon>
        <taxon>Pseudomonadota</taxon>
        <taxon>Gammaproteobacteria</taxon>
        <taxon>Steroidobacterales</taxon>
        <taxon>Steroidobacteraceae</taxon>
        <taxon>Steroidobacter</taxon>
    </lineage>
</organism>
<dbReference type="Gene3D" id="3.40.50.300">
    <property type="entry name" value="P-loop containing nucleotide triphosphate hydrolases"/>
    <property type="match status" value="1"/>
</dbReference>
<reference evidence="4 5" key="1">
    <citation type="journal article" date="2021" name="Int. J. Syst. Evol. Microbiol.">
        <title>Steroidobacter gossypii sp. nov., isolated from soil of cotton cropping field.</title>
        <authorList>
            <person name="Huang R."/>
            <person name="Yang S."/>
            <person name="Zhen C."/>
            <person name="Liu W."/>
        </authorList>
    </citation>
    <scope>NUCLEOTIDE SEQUENCE [LARGE SCALE GENOMIC DNA]</scope>
    <source>
        <strain evidence="4 5">S1-65</strain>
    </source>
</reference>
<gene>
    <name evidence="4" type="primary">virB11</name>
    <name evidence="4" type="ORF">JM946_29430</name>
</gene>
<dbReference type="PANTHER" id="PTHR30486">
    <property type="entry name" value="TWITCHING MOTILITY PROTEIN PILT"/>
    <property type="match status" value="1"/>
</dbReference>